<feature type="non-terminal residue" evidence="2">
    <location>
        <position position="72"/>
    </location>
</feature>
<proteinExistence type="predicted"/>
<evidence type="ECO:0000313" key="2">
    <source>
        <dbReference type="EMBL" id="TKC11310.1"/>
    </source>
</evidence>
<protein>
    <submittedName>
        <fullName evidence="2">Uncharacterized protein</fullName>
    </submittedName>
</protein>
<comment type="caution">
    <text evidence="2">The sequence shown here is derived from an EMBL/GenBank/DDBJ whole genome shotgun (WGS) entry which is preliminary data.</text>
</comment>
<gene>
    <name evidence="2" type="ORF">FA727_23885</name>
</gene>
<evidence type="ECO:0000313" key="3">
    <source>
        <dbReference type="Proteomes" id="UP000307756"/>
    </source>
</evidence>
<name>A0A4U1CX60_9BACI</name>
<keyword evidence="3" id="KW-1185">Reference proteome</keyword>
<sequence length="72" mass="8134">MSVAQDGGSDMKPKVTFDMLLDKYSKQKAVPSDRPFKKEVRSPKGGSFKPGQRHHVPFELSPIWDDTGVMWV</sequence>
<accession>A0A4U1CX60</accession>
<dbReference type="EMBL" id="SWBM01000083">
    <property type="protein sequence ID" value="TKC11310.1"/>
    <property type="molecule type" value="Genomic_DNA"/>
</dbReference>
<dbReference type="AlphaFoldDB" id="A0A4U1CX60"/>
<feature type="region of interest" description="Disordered" evidence="1">
    <location>
        <begin position="26"/>
        <end position="53"/>
    </location>
</feature>
<reference evidence="2 3" key="1">
    <citation type="journal article" date="2011" name="J. Microbiol.">
        <title>Bacillus kyonggiensis sp. nov., isolated from soil of a lettuce field.</title>
        <authorList>
            <person name="Dong K."/>
            <person name="Lee S."/>
        </authorList>
    </citation>
    <scope>NUCLEOTIDE SEQUENCE [LARGE SCALE GENOMIC DNA]</scope>
    <source>
        <strain evidence="2 3">NB22</strain>
    </source>
</reference>
<evidence type="ECO:0000256" key="1">
    <source>
        <dbReference type="SAM" id="MobiDB-lite"/>
    </source>
</evidence>
<organism evidence="2 3">
    <name type="scientific">Robertmurraya kyonggiensis</name>
    <dbReference type="NCBI Taxonomy" id="1037680"/>
    <lineage>
        <taxon>Bacteria</taxon>
        <taxon>Bacillati</taxon>
        <taxon>Bacillota</taxon>
        <taxon>Bacilli</taxon>
        <taxon>Bacillales</taxon>
        <taxon>Bacillaceae</taxon>
        <taxon>Robertmurraya</taxon>
    </lineage>
</organism>
<dbReference type="Proteomes" id="UP000307756">
    <property type="component" value="Unassembled WGS sequence"/>
</dbReference>